<protein>
    <submittedName>
        <fullName evidence="2">Uncharacterized protein</fullName>
    </submittedName>
</protein>
<evidence type="ECO:0000313" key="2">
    <source>
        <dbReference type="EMBL" id="GHC33882.1"/>
    </source>
</evidence>
<comment type="caution">
    <text evidence="2">The sequence shown here is derived from an EMBL/GenBank/DDBJ whole genome shotgun (WGS) entry which is preliminary data.</text>
</comment>
<feature type="compositionally biased region" description="Basic residues" evidence="1">
    <location>
        <begin position="1"/>
        <end position="13"/>
    </location>
</feature>
<accession>A0A918TBV4</accession>
<reference evidence="2" key="1">
    <citation type="journal article" date="2014" name="Int. J. Syst. Evol. Microbiol.">
        <title>Complete genome sequence of Corynebacterium casei LMG S-19264T (=DSM 44701T), isolated from a smear-ripened cheese.</title>
        <authorList>
            <consortium name="US DOE Joint Genome Institute (JGI-PGF)"/>
            <person name="Walter F."/>
            <person name="Albersmeier A."/>
            <person name="Kalinowski J."/>
            <person name="Ruckert C."/>
        </authorList>
    </citation>
    <scope>NUCLEOTIDE SEQUENCE</scope>
    <source>
        <strain evidence="2">JCM 4633</strain>
    </source>
</reference>
<name>A0A918TBV4_STRCJ</name>
<dbReference type="AlphaFoldDB" id="A0A918TBV4"/>
<dbReference type="Proteomes" id="UP000646244">
    <property type="component" value="Unassembled WGS sequence"/>
</dbReference>
<sequence>MAGSARRGRRGCAKIRADDKTPPPRRGGPGGRRTLPPPGRLVDISAPAGMEDPSTAGRWESSNSLASLGVKPLRRPGILRLPEPDRSSFTGG</sequence>
<gene>
    <name evidence="2" type="ORF">GCM10010507_03060</name>
</gene>
<organism evidence="2 3">
    <name type="scientific">Streptomyces cinnamoneus</name>
    <name type="common">Streptoverticillium cinnamoneum</name>
    <dbReference type="NCBI Taxonomy" id="53446"/>
    <lineage>
        <taxon>Bacteria</taxon>
        <taxon>Bacillati</taxon>
        <taxon>Actinomycetota</taxon>
        <taxon>Actinomycetes</taxon>
        <taxon>Kitasatosporales</taxon>
        <taxon>Streptomycetaceae</taxon>
        <taxon>Streptomyces</taxon>
        <taxon>Streptomyces cinnamoneus group</taxon>
    </lineage>
</organism>
<evidence type="ECO:0000256" key="1">
    <source>
        <dbReference type="SAM" id="MobiDB-lite"/>
    </source>
</evidence>
<reference evidence="2" key="2">
    <citation type="submission" date="2020-09" db="EMBL/GenBank/DDBJ databases">
        <authorList>
            <person name="Sun Q."/>
            <person name="Ohkuma M."/>
        </authorList>
    </citation>
    <scope>NUCLEOTIDE SEQUENCE</scope>
    <source>
        <strain evidence="2">JCM 4633</strain>
    </source>
</reference>
<evidence type="ECO:0000313" key="3">
    <source>
        <dbReference type="Proteomes" id="UP000646244"/>
    </source>
</evidence>
<proteinExistence type="predicted"/>
<dbReference type="EMBL" id="BMVB01000001">
    <property type="protein sequence ID" value="GHC33882.1"/>
    <property type="molecule type" value="Genomic_DNA"/>
</dbReference>
<feature type="region of interest" description="Disordered" evidence="1">
    <location>
        <begin position="1"/>
        <end position="92"/>
    </location>
</feature>